<evidence type="ECO:0000313" key="3">
    <source>
        <dbReference type="Proteomes" id="UP000240322"/>
    </source>
</evidence>
<dbReference type="EMBL" id="NEXE01000008">
    <property type="protein sequence ID" value="PSN92197.1"/>
    <property type="molecule type" value="Genomic_DNA"/>
</dbReference>
<proteinExistence type="predicted"/>
<organism evidence="2 3">
    <name type="scientific">Candidatus Marsarchaeota G2 archaeon OSP_D</name>
    <dbReference type="NCBI Taxonomy" id="1978157"/>
    <lineage>
        <taxon>Archaea</taxon>
        <taxon>Candidatus Marsarchaeota</taxon>
        <taxon>Candidatus Marsarchaeota group 2</taxon>
    </lineage>
</organism>
<accession>A0A2R6B0K7</accession>
<gene>
    <name evidence="2" type="ORF">B9Q03_01805</name>
</gene>
<keyword evidence="1" id="KW-0812">Transmembrane</keyword>
<evidence type="ECO:0000256" key="1">
    <source>
        <dbReference type="SAM" id="Phobius"/>
    </source>
</evidence>
<protein>
    <submittedName>
        <fullName evidence="2">Uncharacterized protein</fullName>
    </submittedName>
</protein>
<dbReference type="AlphaFoldDB" id="A0A2R6B0K7"/>
<feature type="transmembrane region" description="Helical" evidence="1">
    <location>
        <begin position="39"/>
        <end position="56"/>
    </location>
</feature>
<keyword evidence="1" id="KW-1133">Transmembrane helix</keyword>
<sequence>MRASRVMLLSYLGMVGVPILLWLIAIMSPLNQTATAREVLGFLAALGAIVFGLVGIRDAYVHGS</sequence>
<comment type="caution">
    <text evidence="2">The sequence shown here is derived from an EMBL/GenBank/DDBJ whole genome shotgun (WGS) entry which is preliminary data.</text>
</comment>
<reference evidence="2 3" key="1">
    <citation type="submission" date="2017-04" db="EMBL/GenBank/DDBJ databases">
        <title>Novel microbial lineages endemic to geothermal iron-oxide mats fill important gaps in the evolutionary history of Archaea.</title>
        <authorList>
            <person name="Jay Z.J."/>
            <person name="Beam J.P."/>
            <person name="Dlakic M."/>
            <person name="Rusch D.B."/>
            <person name="Kozubal M.A."/>
            <person name="Inskeep W.P."/>
        </authorList>
    </citation>
    <scope>NUCLEOTIDE SEQUENCE [LARGE SCALE GENOMIC DNA]</scope>
    <source>
        <strain evidence="2">OSP_D</strain>
    </source>
</reference>
<name>A0A2R6B0K7_9ARCH</name>
<keyword evidence="1" id="KW-0472">Membrane</keyword>
<evidence type="ECO:0000313" key="2">
    <source>
        <dbReference type="EMBL" id="PSN92197.1"/>
    </source>
</evidence>
<feature type="transmembrane region" description="Helical" evidence="1">
    <location>
        <begin position="7"/>
        <end position="27"/>
    </location>
</feature>
<dbReference type="Proteomes" id="UP000240322">
    <property type="component" value="Unassembled WGS sequence"/>
</dbReference>